<evidence type="ECO:0000256" key="1">
    <source>
        <dbReference type="SAM" id="MobiDB-lite"/>
    </source>
</evidence>
<evidence type="ECO:0000313" key="3">
    <source>
        <dbReference type="Proteomes" id="UP000281406"/>
    </source>
</evidence>
<sequence>MLHLFFSSLSRISPLNQVHRAIGLLSPSAEFKPQTAFLVNHCSDKEIPLGVGQFADPINLTRSNEEAKCSNITVKCIKMLSGLSAAEFSRLGIFIMGVLSIFRKPITTSECSGQASTELCHRKTSVSPGQDGKRTGEKELLKLRPLRPSAAAEKDPVPEPAAWVLLEPKQAAQSITEPEADHCLIDLWSVDSVPTRVPTLESSLFTPVLSGHLDALVLSSYLDAPVPSRNLPPPISLPDFLVPSPPLVLSSSLYPSEPLVSSFSSALPPPLAPSGSLALPRASCLPA</sequence>
<dbReference type="Proteomes" id="UP000281406">
    <property type="component" value="Unassembled WGS sequence"/>
</dbReference>
<comment type="caution">
    <text evidence="2">The sequence shown here is derived from an EMBL/GenBank/DDBJ whole genome shotgun (WGS) entry which is preliminary data.</text>
</comment>
<feature type="region of interest" description="Disordered" evidence="1">
    <location>
        <begin position="117"/>
        <end position="139"/>
    </location>
</feature>
<dbReference type="AlphaFoldDB" id="A0A3N0XWR6"/>
<protein>
    <submittedName>
        <fullName evidence="2">Uncharacterized protein</fullName>
    </submittedName>
</protein>
<evidence type="ECO:0000313" key="2">
    <source>
        <dbReference type="EMBL" id="ROJ78724.1"/>
    </source>
</evidence>
<keyword evidence="3" id="KW-1185">Reference proteome</keyword>
<accession>A0A3N0XWR6</accession>
<reference evidence="2 3" key="1">
    <citation type="submission" date="2018-10" db="EMBL/GenBank/DDBJ databases">
        <title>Genome assembly for a Yunnan-Guizhou Plateau 3E fish, Anabarilius grahami (Regan), and its evolutionary and genetic applications.</title>
        <authorList>
            <person name="Jiang W."/>
        </authorList>
    </citation>
    <scope>NUCLEOTIDE SEQUENCE [LARGE SCALE GENOMIC DNA]</scope>
    <source>
        <strain evidence="2">AG-KIZ</strain>
        <tissue evidence="2">Muscle</tissue>
    </source>
</reference>
<gene>
    <name evidence="2" type="ORF">DPX16_15249</name>
</gene>
<organism evidence="2 3">
    <name type="scientific">Anabarilius grahami</name>
    <name type="common">Kanglang fish</name>
    <name type="synonym">Barilius grahami</name>
    <dbReference type="NCBI Taxonomy" id="495550"/>
    <lineage>
        <taxon>Eukaryota</taxon>
        <taxon>Metazoa</taxon>
        <taxon>Chordata</taxon>
        <taxon>Craniata</taxon>
        <taxon>Vertebrata</taxon>
        <taxon>Euteleostomi</taxon>
        <taxon>Actinopterygii</taxon>
        <taxon>Neopterygii</taxon>
        <taxon>Teleostei</taxon>
        <taxon>Ostariophysi</taxon>
        <taxon>Cypriniformes</taxon>
        <taxon>Xenocyprididae</taxon>
        <taxon>Xenocypridinae</taxon>
        <taxon>Xenocypridinae incertae sedis</taxon>
        <taxon>Anabarilius</taxon>
    </lineage>
</organism>
<proteinExistence type="predicted"/>
<dbReference type="EMBL" id="RJVU01059333">
    <property type="protein sequence ID" value="ROJ78724.1"/>
    <property type="molecule type" value="Genomic_DNA"/>
</dbReference>
<name>A0A3N0XWR6_ANAGA</name>